<feature type="compositionally biased region" description="Polar residues" evidence="3">
    <location>
        <begin position="509"/>
        <end position="519"/>
    </location>
</feature>
<reference evidence="6 7" key="1">
    <citation type="journal article" date="2015" name="Infect. Genet. Evol.">
        <title>Genomic sequences of six botulinum neurotoxin-producing strains representing three clostridial species illustrate the mobility and diversity of botulinum neurotoxin genes.</title>
        <authorList>
            <person name="Smith T.J."/>
            <person name="Hill K.K."/>
            <person name="Xie G."/>
            <person name="Foley B.T."/>
            <person name="Williamson C.H."/>
            <person name="Foster J.T."/>
            <person name="Johnson S.L."/>
            <person name="Chertkov O."/>
            <person name="Teshima H."/>
            <person name="Gibbons H.S."/>
            <person name="Johnsky L.A."/>
            <person name="Karavis M.A."/>
            <person name="Smith L.A."/>
        </authorList>
    </citation>
    <scope>NUCLEOTIDE SEQUENCE [LARGE SCALE GENOMIC DNA]</scope>
    <source>
        <strain evidence="6">Sullivan</strain>
    </source>
</reference>
<feature type="domain" description="SH3b" evidence="5">
    <location>
        <begin position="426"/>
        <end position="488"/>
    </location>
</feature>
<keyword evidence="7" id="KW-1185">Reference proteome</keyword>
<dbReference type="Gene3D" id="2.30.30.40">
    <property type="entry name" value="SH3 Domains"/>
    <property type="match status" value="5"/>
</dbReference>
<feature type="compositionally biased region" description="Basic and acidic residues" evidence="3">
    <location>
        <begin position="494"/>
        <end position="508"/>
    </location>
</feature>
<evidence type="ECO:0000313" key="7">
    <source>
        <dbReference type="Proteomes" id="UP000030635"/>
    </source>
</evidence>
<dbReference type="PANTHER" id="PTHR34408:SF1">
    <property type="entry name" value="GLYCOSYL HYDROLASE FAMILY 19 DOMAIN-CONTAINING PROTEIN HI_1415"/>
    <property type="match status" value="1"/>
</dbReference>
<dbReference type="eggNOG" id="COG4991">
    <property type="taxonomic scope" value="Bacteria"/>
</dbReference>
<evidence type="ECO:0000313" key="6">
    <source>
        <dbReference type="EMBL" id="AIY84620.1"/>
    </source>
</evidence>
<accession>A0A0A7G0A6</accession>
<name>A0A0A7G0A6_9CLOT</name>
<dbReference type="AlphaFoldDB" id="A0A0A7G0A6"/>
<dbReference type="PANTHER" id="PTHR34408">
    <property type="entry name" value="FAMILY PROTEIN, PUTATIVE-RELATED"/>
    <property type="match status" value="1"/>
</dbReference>
<dbReference type="InterPro" id="IPR052354">
    <property type="entry name" value="Cell_Wall_Dynamics_Protein"/>
</dbReference>
<keyword evidence="4" id="KW-0812">Transmembrane</keyword>
<keyword evidence="4" id="KW-1133">Transmembrane helix</keyword>
<dbReference type="KEGG" id="cbv:U729_317"/>
<evidence type="ECO:0000256" key="3">
    <source>
        <dbReference type="SAM" id="MobiDB-lite"/>
    </source>
</evidence>
<feature type="domain" description="SH3b" evidence="5">
    <location>
        <begin position="664"/>
        <end position="724"/>
    </location>
</feature>
<feature type="region of interest" description="Disordered" evidence="3">
    <location>
        <begin position="320"/>
        <end position="341"/>
    </location>
</feature>
<dbReference type="Pfam" id="PF08239">
    <property type="entry name" value="SH3_3"/>
    <property type="match status" value="5"/>
</dbReference>
<keyword evidence="2" id="KW-0961">Cell wall biogenesis/degradation</keyword>
<dbReference type="GO" id="GO:0008745">
    <property type="term" value="F:N-acetylmuramoyl-L-alanine amidase activity"/>
    <property type="evidence" value="ECO:0007669"/>
    <property type="project" value="InterPro"/>
</dbReference>
<dbReference type="Proteomes" id="UP000030635">
    <property type="component" value="Chromosome"/>
</dbReference>
<dbReference type="PROSITE" id="PS51781">
    <property type="entry name" value="SH3B"/>
    <property type="match status" value="5"/>
</dbReference>
<feature type="region of interest" description="Disordered" evidence="3">
    <location>
        <begin position="405"/>
        <end position="449"/>
    </location>
</feature>
<dbReference type="SUPFAM" id="SSF53187">
    <property type="entry name" value="Zn-dependent exopeptidases"/>
    <property type="match status" value="1"/>
</dbReference>
<feature type="domain" description="SH3b" evidence="5">
    <location>
        <begin position="590"/>
        <end position="652"/>
    </location>
</feature>
<keyword evidence="4" id="KW-0472">Membrane</keyword>
<dbReference type="Pfam" id="PF01520">
    <property type="entry name" value="Amidase_3"/>
    <property type="match status" value="1"/>
</dbReference>
<dbReference type="SMART" id="SM00287">
    <property type="entry name" value="SH3b"/>
    <property type="match status" value="5"/>
</dbReference>
<dbReference type="eggNOG" id="COG0860">
    <property type="taxonomic scope" value="Bacteria"/>
</dbReference>
<feature type="transmembrane region" description="Helical" evidence="4">
    <location>
        <begin position="12"/>
        <end position="29"/>
    </location>
</feature>
<feature type="region of interest" description="Disordered" evidence="3">
    <location>
        <begin position="488"/>
        <end position="519"/>
    </location>
</feature>
<sequence length="724" mass="77946">MNRRKLNAIIKATAVIIAVSIGTIFSGGIKAHASTKLEGEFKSVIDKYNKNEVVIENGISLRMGETLDLSKYSGWDMSNKNTVSISDKGIVTPKNEGTVYLSKKIGDKVHVVEVYVPNSSTSYSIKPFSNTVDRNYYKVFIDPGHGGYDDGSSGNGLLEDELNLQIGLKLQKKLEARGIEVKMSRTTDEYLSLGERAEMANAYGADIFVSNHINSFDQASANGIETYYHRDKSSHKPLSDDIQNNAIKQTGAVNRGVKNANFAVLRESTMPSSLFEAGFISNKAEASKLGSDAYQDKLATALADGIEKYLKDNIKLNGVEEKPDVKPEEKPEVKPEEKPEATIKTGTVSASALNVRSGASTSSSIIGSLNNGAKVEIVSTSNGWHKIKYKNGYGYVSADYIKVDSSNTSKPENKPEQKPDVKPEATKTGTVNASALNVRSGASTSSSVIGSLNRGAKVEIVSTSNGWHKIKYKNGYGYVSADYIKIDSSNTSKPENKPEQKPDTKPEATTKTGTVNASSLNVRSGASTKNSVIGSLNRGAKVEIVSTSNGWHKIKFKNGYGYVSADYIKVNSSNTSKPESKPEQKPEATTKTGIVNASSLNVRSGASTKNSVIGSLSRGAKVEIVSTSNGWHKIKFKNGYGYVSADYIKINGSSTSNNNSSVSERIGKVNASALNVRSNPSIRNSVIGSLSRGSKVTVVSTSNGWHKIKYKNGYGYVSAEYIVF</sequence>
<dbReference type="OrthoDB" id="3268660at2"/>
<dbReference type="GO" id="GO:0071555">
    <property type="term" value="P:cell wall organization"/>
    <property type="evidence" value="ECO:0007669"/>
    <property type="project" value="UniProtKB-KW"/>
</dbReference>
<gene>
    <name evidence="6" type="ORF">U729_317</name>
</gene>
<evidence type="ECO:0000256" key="4">
    <source>
        <dbReference type="SAM" id="Phobius"/>
    </source>
</evidence>
<dbReference type="CDD" id="cd02696">
    <property type="entry name" value="MurNAc-LAA"/>
    <property type="match status" value="1"/>
</dbReference>
<dbReference type="InterPro" id="IPR002508">
    <property type="entry name" value="MurNAc-LAA_cat"/>
</dbReference>
<dbReference type="STRING" id="1561.NPD11_2686"/>
<feature type="compositionally biased region" description="Low complexity" evidence="3">
    <location>
        <begin position="440"/>
        <end position="449"/>
    </location>
</feature>
<organism evidence="6 7">
    <name type="scientific">Clostridium baratii str. Sullivan</name>
    <dbReference type="NCBI Taxonomy" id="1415775"/>
    <lineage>
        <taxon>Bacteria</taxon>
        <taxon>Bacillati</taxon>
        <taxon>Bacillota</taxon>
        <taxon>Clostridia</taxon>
        <taxon>Eubacteriales</taxon>
        <taxon>Clostridiaceae</taxon>
        <taxon>Clostridium</taxon>
    </lineage>
</organism>
<feature type="compositionally biased region" description="Basic and acidic residues" evidence="3">
    <location>
        <begin position="411"/>
        <end position="425"/>
    </location>
</feature>
<dbReference type="Gene3D" id="3.40.630.40">
    <property type="entry name" value="Zn-dependent exopeptidases"/>
    <property type="match status" value="1"/>
</dbReference>
<evidence type="ECO:0000256" key="1">
    <source>
        <dbReference type="ARBA" id="ARBA00022801"/>
    </source>
</evidence>
<dbReference type="SMART" id="SM00646">
    <property type="entry name" value="Ami_3"/>
    <property type="match status" value="1"/>
</dbReference>
<keyword evidence="1" id="KW-0378">Hydrolase</keyword>
<evidence type="ECO:0000259" key="5">
    <source>
        <dbReference type="PROSITE" id="PS51781"/>
    </source>
</evidence>
<feature type="domain" description="SH3b" evidence="5">
    <location>
        <begin position="510"/>
        <end position="572"/>
    </location>
</feature>
<evidence type="ECO:0000256" key="2">
    <source>
        <dbReference type="ARBA" id="ARBA00023316"/>
    </source>
</evidence>
<dbReference type="HOGENOM" id="CLU_382068_0_0_9"/>
<proteinExistence type="predicted"/>
<dbReference type="InterPro" id="IPR003646">
    <property type="entry name" value="SH3-like_bac-type"/>
</dbReference>
<dbReference type="GO" id="GO:0009253">
    <property type="term" value="P:peptidoglycan catabolic process"/>
    <property type="evidence" value="ECO:0007669"/>
    <property type="project" value="InterPro"/>
</dbReference>
<dbReference type="EMBL" id="CP006905">
    <property type="protein sequence ID" value="AIY84620.1"/>
    <property type="molecule type" value="Genomic_DNA"/>
</dbReference>
<protein>
    <submittedName>
        <fullName evidence="6">PPIC-type PPIASE domain protein</fullName>
    </submittedName>
</protein>
<feature type="domain" description="SH3b" evidence="5">
    <location>
        <begin position="343"/>
        <end position="405"/>
    </location>
</feature>
<feature type="compositionally biased region" description="Polar residues" evidence="3">
    <location>
        <begin position="427"/>
        <end position="437"/>
    </location>
</feature>
<dbReference type="RefSeq" id="WP_052139344.1">
    <property type="nucleotide sequence ID" value="NZ_CP006905.1"/>
</dbReference>